<name>A0A183FSA0_HELPZ</name>
<organism evidence="4 5">
    <name type="scientific">Heligmosomoides polygyrus</name>
    <name type="common">Parasitic roundworm</name>
    <dbReference type="NCBI Taxonomy" id="6339"/>
    <lineage>
        <taxon>Eukaryota</taxon>
        <taxon>Metazoa</taxon>
        <taxon>Ecdysozoa</taxon>
        <taxon>Nematoda</taxon>
        <taxon>Chromadorea</taxon>
        <taxon>Rhabditida</taxon>
        <taxon>Rhabditina</taxon>
        <taxon>Rhabditomorpha</taxon>
        <taxon>Strongyloidea</taxon>
        <taxon>Heligmosomidae</taxon>
        <taxon>Heligmosomoides</taxon>
    </lineage>
</organism>
<dbReference type="GO" id="GO:0005261">
    <property type="term" value="F:monoatomic cation channel activity"/>
    <property type="evidence" value="ECO:0007669"/>
    <property type="project" value="TreeGrafter"/>
</dbReference>
<dbReference type="AlphaFoldDB" id="A0A183FSA0"/>
<dbReference type="Proteomes" id="UP000050761">
    <property type="component" value="Unassembled WGS sequence"/>
</dbReference>
<keyword evidence="2" id="KW-1133">Transmembrane helix</keyword>
<reference evidence="5" key="2">
    <citation type="submission" date="2019-09" db="UniProtKB">
        <authorList>
            <consortium name="WormBaseParasite"/>
        </authorList>
    </citation>
    <scope>IDENTIFICATION</scope>
</reference>
<dbReference type="PANTHER" id="PTHR13800">
    <property type="entry name" value="TRANSIENT RECEPTOR POTENTIAL CATION CHANNEL, SUBFAMILY M, MEMBER 6"/>
    <property type="match status" value="1"/>
</dbReference>
<protein>
    <submittedName>
        <fullName evidence="5">Ion_trans domain-containing protein</fullName>
    </submittedName>
</protein>
<keyword evidence="2" id="KW-0812">Transmembrane</keyword>
<feature type="transmembrane region" description="Helical" evidence="2">
    <location>
        <begin position="245"/>
        <end position="263"/>
    </location>
</feature>
<evidence type="ECO:0000256" key="2">
    <source>
        <dbReference type="SAM" id="Phobius"/>
    </source>
</evidence>
<reference evidence="3 4" key="1">
    <citation type="submission" date="2018-11" db="EMBL/GenBank/DDBJ databases">
        <authorList>
            <consortium name="Pathogen Informatics"/>
        </authorList>
    </citation>
    <scope>NUCLEOTIDE SEQUENCE [LARGE SCALE GENOMIC DNA]</scope>
</reference>
<feature type="transmembrane region" description="Helical" evidence="2">
    <location>
        <begin position="358"/>
        <end position="376"/>
    </location>
</feature>
<dbReference type="WBParaSite" id="HPBE_0001079801-mRNA-1">
    <property type="protein sequence ID" value="HPBE_0001079801-mRNA-1"/>
    <property type="gene ID" value="HPBE_0001079801"/>
</dbReference>
<gene>
    <name evidence="3" type="ORF">HPBE_LOCUS10799</name>
</gene>
<evidence type="ECO:0000313" key="5">
    <source>
        <dbReference type="WBParaSite" id="HPBE_0001079801-mRNA-1"/>
    </source>
</evidence>
<evidence type="ECO:0000313" key="3">
    <source>
        <dbReference type="EMBL" id="VDO86375.1"/>
    </source>
</evidence>
<sequence length="444" mass="50648">MEDCGLVLDGGMSATEFDAATVWLVLFQTRTLFSYLFPCFIYKEYALRKSRGPEQGTATVVVSRQRADVQQEQPREPRDGHREKMLANVRGNSGFSRTVDPESPLLADHDAATPSSLELHCLSSAKSSNLRRDGNHPGMAMMSCSMPTFPIREHVSPVHGARSIDDQGKEDGSSTCEPHDRQSGCHVHAPYWLWSTVKFYATTKAKFFYHVIFRIFYVVVYSWVLVSKTRKRSQVPKFSMYWPEMVVALVQLSQLFDCIVAIRDRGFFEWTSEHLFGFCRNMVIILNIITVSAIMIHARLTEDEALGFWAALTTLSDLIFHISFLFAAVSMIRYLSVFYFFSVLTFMLRRMIRTLGKFFLIFVMFWVIFSVCHISMAGKHKCDIINLLCQLSPQKLVDARSLEMKRPVTDVGNANVATDVGDVVDRKASRVFLASQRVFNVIIW</sequence>
<dbReference type="EMBL" id="UZAH01026887">
    <property type="protein sequence ID" value="VDO86375.1"/>
    <property type="molecule type" value="Genomic_DNA"/>
</dbReference>
<proteinExistence type="predicted"/>
<evidence type="ECO:0000256" key="1">
    <source>
        <dbReference type="SAM" id="MobiDB-lite"/>
    </source>
</evidence>
<accession>A0A3P8CPB6</accession>
<dbReference type="GO" id="GO:0005886">
    <property type="term" value="C:plasma membrane"/>
    <property type="evidence" value="ECO:0007669"/>
    <property type="project" value="TreeGrafter"/>
</dbReference>
<dbReference type="OrthoDB" id="5796027at2759"/>
<dbReference type="InterPro" id="IPR050927">
    <property type="entry name" value="TRPM"/>
</dbReference>
<dbReference type="GO" id="GO:0030001">
    <property type="term" value="P:metal ion transport"/>
    <property type="evidence" value="ECO:0007669"/>
    <property type="project" value="TreeGrafter"/>
</dbReference>
<feature type="transmembrane region" description="Helical" evidence="2">
    <location>
        <begin position="207"/>
        <end position="225"/>
    </location>
</feature>
<accession>A0A183FSA0</accession>
<feature type="region of interest" description="Disordered" evidence="1">
    <location>
        <begin position="160"/>
        <end position="183"/>
    </location>
</feature>
<feature type="transmembrane region" description="Helical" evidence="2">
    <location>
        <begin position="20"/>
        <end position="42"/>
    </location>
</feature>
<feature type="transmembrane region" description="Helical" evidence="2">
    <location>
        <begin position="318"/>
        <end position="346"/>
    </location>
</feature>
<evidence type="ECO:0000313" key="4">
    <source>
        <dbReference type="Proteomes" id="UP000050761"/>
    </source>
</evidence>
<keyword evidence="2" id="KW-0472">Membrane</keyword>
<dbReference type="PANTHER" id="PTHR13800:SF43">
    <property type="entry name" value="ION_TRANS DOMAIN-CONTAINING PROTEIN"/>
    <property type="match status" value="1"/>
</dbReference>
<feature type="transmembrane region" description="Helical" evidence="2">
    <location>
        <begin position="275"/>
        <end position="298"/>
    </location>
</feature>
<keyword evidence="4" id="KW-1185">Reference proteome</keyword>